<proteinExistence type="predicted"/>
<evidence type="ECO:0000313" key="1">
    <source>
        <dbReference type="EMBL" id="GAA0041717.1"/>
    </source>
</evidence>
<organism evidence="1 2">
    <name type="scientific">Lactobacillus amylovorus subsp. animalium</name>
    <dbReference type="NCBI Taxonomy" id="3378536"/>
    <lineage>
        <taxon>Bacteria</taxon>
        <taxon>Bacillati</taxon>
        <taxon>Bacillota</taxon>
        <taxon>Bacilli</taxon>
        <taxon>Lactobacillales</taxon>
        <taxon>Lactobacillaceae</taxon>
        <taxon>Lactobacillus</taxon>
    </lineage>
</organism>
<comment type="caution">
    <text evidence="1">The sequence shown here is derived from an EMBL/GenBank/DDBJ whole genome shotgun (WGS) entry which is preliminary data.</text>
</comment>
<sequence length="65" mass="7571">MADKLKVWLKHDPKASTNTDVLILSGIDAHDFKYILEDPDNSGECWYRFGNTVIRIDRVKKYEEA</sequence>
<reference evidence="2" key="2">
    <citation type="submission" date="2024-01" db="EMBL/GenBank/DDBJ databases">
        <title>Draft genome sequence of Lactobacillus amylovorus strain TKL145.</title>
        <authorList>
            <person name="Tohno M."/>
            <person name="Tanizawa Y."/>
        </authorList>
    </citation>
    <scope>NUCLEOTIDE SEQUENCE [LARGE SCALE GENOMIC DNA]</scope>
    <source>
        <strain evidence="2">TKL145</strain>
    </source>
</reference>
<reference evidence="1 2" key="1">
    <citation type="journal article" date="2024" name="Int. J. Syst. Evol. Microbiol.">
        <title>Proposal of Lactobacillus amylovorus subsp. animalis subsp. nov. and an emended description of Lactobacillus amylovorus.</title>
        <authorList>
            <person name="Yamane K."/>
            <person name="Tanizawa Y."/>
            <person name="Kobayashi H."/>
            <person name="Kamizono T."/>
            <person name="Kojima Y."/>
            <person name="Takagi H."/>
            <person name="Tohno M."/>
        </authorList>
    </citation>
    <scope>NUCLEOTIDE SEQUENCE [LARGE SCALE GENOMIC DNA]</scope>
    <source>
        <strain evidence="1 2">TKL145</strain>
    </source>
</reference>
<dbReference type="EMBL" id="BAAAAK010000001">
    <property type="protein sequence ID" value="GAA0041717.1"/>
    <property type="molecule type" value="Genomic_DNA"/>
</dbReference>
<evidence type="ECO:0000313" key="2">
    <source>
        <dbReference type="Proteomes" id="UP001437574"/>
    </source>
</evidence>
<name>A0ABC9VL89_LACAM</name>
<protein>
    <submittedName>
        <fullName evidence="1">Uncharacterized protein</fullName>
    </submittedName>
</protein>
<dbReference type="AlphaFoldDB" id="A0ABC9VL89"/>
<dbReference type="RefSeq" id="WP_353302334.1">
    <property type="nucleotide sequence ID" value="NZ_BAAAAK010000001.1"/>
</dbReference>
<dbReference type="Proteomes" id="UP001437574">
    <property type="component" value="Unassembled WGS sequence"/>
</dbReference>
<accession>A0ABC9VL89</accession>
<gene>
    <name evidence="1" type="ORF">LATKL145_01270</name>
</gene>